<keyword evidence="2 4" id="KW-0863">Zinc-finger</keyword>
<dbReference type="InterPro" id="IPR007320">
    <property type="entry name" value="PDCD2_C"/>
</dbReference>
<keyword evidence="8" id="KW-1185">Reference proteome</keyword>
<proteinExistence type="predicted"/>
<evidence type="ECO:0000256" key="4">
    <source>
        <dbReference type="PROSITE-ProRule" id="PRU00134"/>
    </source>
</evidence>
<dbReference type="SUPFAM" id="SSF144232">
    <property type="entry name" value="HIT/MYND zinc finger-like"/>
    <property type="match status" value="1"/>
</dbReference>
<dbReference type="PROSITE" id="PS50865">
    <property type="entry name" value="ZF_MYND_2"/>
    <property type="match status" value="1"/>
</dbReference>
<keyword evidence="1" id="KW-0479">Metal-binding</keyword>
<dbReference type="AlphaFoldDB" id="A0A8H7U9G3"/>
<evidence type="ECO:0000256" key="5">
    <source>
        <dbReference type="SAM" id="MobiDB-lite"/>
    </source>
</evidence>
<evidence type="ECO:0000313" key="7">
    <source>
        <dbReference type="EMBL" id="KAG2173332.1"/>
    </source>
</evidence>
<dbReference type="PANTHER" id="PTHR12298:SF4">
    <property type="entry name" value="PROGRAMMED CELL DEATH PROTEIN 2"/>
    <property type="match status" value="1"/>
</dbReference>
<evidence type="ECO:0000256" key="3">
    <source>
        <dbReference type="ARBA" id="ARBA00022833"/>
    </source>
</evidence>
<evidence type="ECO:0000259" key="6">
    <source>
        <dbReference type="PROSITE" id="PS50865"/>
    </source>
</evidence>
<organism evidence="7 8">
    <name type="scientific">Mortierella isabellina</name>
    <name type="common">Filamentous fungus</name>
    <name type="synonym">Umbelopsis isabellina</name>
    <dbReference type="NCBI Taxonomy" id="91625"/>
    <lineage>
        <taxon>Eukaryota</taxon>
        <taxon>Fungi</taxon>
        <taxon>Fungi incertae sedis</taxon>
        <taxon>Mucoromycota</taxon>
        <taxon>Mucoromycotina</taxon>
        <taxon>Umbelopsidomycetes</taxon>
        <taxon>Umbelopsidales</taxon>
        <taxon>Umbelopsidaceae</taxon>
        <taxon>Umbelopsis</taxon>
    </lineage>
</organism>
<dbReference type="GO" id="GO:0005634">
    <property type="term" value="C:nucleus"/>
    <property type="evidence" value="ECO:0007669"/>
    <property type="project" value="TreeGrafter"/>
</dbReference>
<evidence type="ECO:0000313" key="8">
    <source>
        <dbReference type="Proteomes" id="UP000654370"/>
    </source>
</evidence>
<dbReference type="InterPro" id="IPR002893">
    <property type="entry name" value="Znf_MYND"/>
</dbReference>
<feature type="domain" description="MYND-type" evidence="6">
    <location>
        <begin position="159"/>
        <end position="197"/>
    </location>
</feature>
<evidence type="ECO:0000256" key="2">
    <source>
        <dbReference type="ARBA" id="ARBA00022771"/>
    </source>
</evidence>
<accession>A0A8H7U9G3</accession>
<dbReference type="Gene3D" id="6.10.140.2220">
    <property type="match status" value="1"/>
</dbReference>
<dbReference type="Pfam" id="PF01753">
    <property type="entry name" value="zf-MYND"/>
    <property type="match status" value="1"/>
</dbReference>
<dbReference type="GO" id="GO:0005737">
    <property type="term" value="C:cytoplasm"/>
    <property type="evidence" value="ECO:0007669"/>
    <property type="project" value="InterPro"/>
</dbReference>
<feature type="region of interest" description="Disordered" evidence="5">
    <location>
        <begin position="1"/>
        <end position="49"/>
    </location>
</feature>
<sequence length="404" mass="45030">MPPADVIDDAASDSDVSELNSNDIGASSDAVTQLGYAEDPETPLTADSFPSKSGGLPIWLNPENPLDQANCQVCEKPMNLLVQLYTPEDYPEEAYHRTVYVFCCKDGACHKKNWRKCFKVVRSQLARNNPYYSPSSESDSEDEEAESWQPKKFDPSHLCVVCGLAGPKTCGKCHQEFYCSREHQLVDWNLAGHKQFCCQTVSAAQAIEIKDKRSKLLFTEKEIVSEPEGLGADGEEEQAQLEFSKEQNGPTAAAASTALVPAGDEIYENTEVDVDQAFLKFQLKVQLYPEQVLRYTRTEYGSEDVEPLWVSDKGKPDAADIPACHACGAERTFEFQILSTLLNYLGVSHVATDSLDWGSLFVYTCKDNCPTQSKYLEEVLWKQDFSDEGVQLPTRRPDAVRADQ</sequence>
<feature type="compositionally biased region" description="Polar residues" evidence="5">
    <location>
        <begin position="18"/>
        <end position="31"/>
    </location>
</feature>
<dbReference type="Pfam" id="PF04194">
    <property type="entry name" value="PDCD2_C"/>
    <property type="match status" value="1"/>
</dbReference>
<dbReference type="EMBL" id="JAEPQZ010000015">
    <property type="protein sequence ID" value="KAG2173332.1"/>
    <property type="molecule type" value="Genomic_DNA"/>
</dbReference>
<name>A0A8H7U9G3_MORIS</name>
<feature type="compositionally biased region" description="Acidic residues" evidence="5">
    <location>
        <begin position="1"/>
        <end position="16"/>
    </location>
</feature>
<dbReference type="Proteomes" id="UP000654370">
    <property type="component" value="Unassembled WGS sequence"/>
</dbReference>
<comment type="caution">
    <text evidence="7">The sequence shown here is derived from an EMBL/GenBank/DDBJ whole genome shotgun (WGS) entry which is preliminary data.</text>
</comment>
<dbReference type="PANTHER" id="PTHR12298">
    <property type="entry name" value="PCDC2 PROGRAMMED CELL DEATH PROTEIN 2 -RELATED"/>
    <property type="match status" value="1"/>
</dbReference>
<dbReference type="OrthoDB" id="443682at2759"/>
<gene>
    <name evidence="7" type="ORF">INT43_004706</name>
</gene>
<keyword evidence="3" id="KW-0862">Zinc</keyword>
<protein>
    <recommendedName>
        <fullName evidence="6">MYND-type domain-containing protein</fullName>
    </recommendedName>
</protein>
<dbReference type="GO" id="GO:0008270">
    <property type="term" value="F:zinc ion binding"/>
    <property type="evidence" value="ECO:0007669"/>
    <property type="project" value="UniProtKB-KW"/>
</dbReference>
<evidence type="ECO:0000256" key="1">
    <source>
        <dbReference type="ARBA" id="ARBA00022723"/>
    </source>
</evidence>
<reference evidence="7" key="1">
    <citation type="submission" date="2020-12" db="EMBL/GenBank/DDBJ databases">
        <title>Metabolic potential, ecology and presence of endohyphal bacteria is reflected in genomic diversity of Mucoromycotina.</title>
        <authorList>
            <person name="Muszewska A."/>
            <person name="Okrasinska A."/>
            <person name="Steczkiewicz K."/>
            <person name="Drgas O."/>
            <person name="Orlowska M."/>
            <person name="Perlinska-Lenart U."/>
            <person name="Aleksandrzak-Piekarczyk T."/>
            <person name="Szatraj K."/>
            <person name="Zielenkiewicz U."/>
            <person name="Pilsyk S."/>
            <person name="Malc E."/>
            <person name="Mieczkowski P."/>
            <person name="Kruszewska J.S."/>
            <person name="Biernat P."/>
            <person name="Pawlowska J."/>
        </authorList>
    </citation>
    <scope>NUCLEOTIDE SEQUENCE</scope>
    <source>
        <strain evidence="7">WA0000067209</strain>
    </source>
</reference>